<gene>
    <name evidence="2" type="ORF">Ctob_001008</name>
</gene>
<evidence type="ECO:0000313" key="2">
    <source>
        <dbReference type="EMBL" id="KOO24373.1"/>
    </source>
</evidence>
<organism evidence="2 3">
    <name type="scientific">Chrysochromulina tobinii</name>
    <dbReference type="NCBI Taxonomy" id="1460289"/>
    <lineage>
        <taxon>Eukaryota</taxon>
        <taxon>Haptista</taxon>
        <taxon>Haptophyta</taxon>
        <taxon>Prymnesiophyceae</taxon>
        <taxon>Prymnesiales</taxon>
        <taxon>Chrysochromulinaceae</taxon>
        <taxon>Chrysochromulina</taxon>
    </lineage>
</organism>
<sequence>MQALSPALADKARRNLKEPEDAAAVFEQARLEVVALIGEEEQKRFDWALLAMLRQAKWDKAAAVKKMCALSKYASKNSHLFVDSTADEFIVQAEIGMMSHLPVRNSRGELVLLLDGVKLTPYAKKFTMTDMLRFSVFYMSKLMVSEETQINGVIILENLHNYPMLALNSMKGGSLAGIRASFEWMHLSPLRLRGLYAIKQPWYIGMMLGLTRPFMPRKLRERVYLFGEDTSAMLEAAGLTPEQVPPEYGGTLEGFDYCWHLKQQLSFERAAQMPGVVEAIKPEAALW</sequence>
<dbReference type="Gene3D" id="3.40.525.10">
    <property type="entry name" value="CRAL-TRIO lipid binding domain"/>
    <property type="match status" value="1"/>
</dbReference>
<dbReference type="SUPFAM" id="SSF52087">
    <property type="entry name" value="CRAL/TRIO domain"/>
    <property type="match status" value="1"/>
</dbReference>
<dbReference type="GO" id="GO:1902936">
    <property type="term" value="F:phosphatidylinositol bisphosphate binding"/>
    <property type="evidence" value="ECO:0007669"/>
    <property type="project" value="TreeGrafter"/>
</dbReference>
<dbReference type="PANTHER" id="PTHR10174">
    <property type="entry name" value="ALPHA-TOCOPHEROL TRANSFER PROTEIN-RELATED"/>
    <property type="match status" value="1"/>
</dbReference>
<comment type="caution">
    <text evidence="2">The sequence shown here is derived from an EMBL/GenBank/DDBJ whole genome shotgun (WGS) entry which is preliminary data.</text>
</comment>
<dbReference type="SMART" id="SM00516">
    <property type="entry name" value="SEC14"/>
    <property type="match status" value="1"/>
</dbReference>
<name>A0A0M0JDR4_9EUKA</name>
<protein>
    <submittedName>
        <fullName evidence="2">Retinaldehyde-binding protein 1</fullName>
    </submittedName>
</protein>
<keyword evidence="3" id="KW-1185">Reference proteome</keyword>
<dbReference type="OrthoDB" id="75724at2759"/>
<dbReference type="Pfam" id="PF00650">
    <property type="entry name" value="CRAL_TRIO"/>
    <property type="match status" value="1"/>
</dbReference>
<dbReference type="InterPro" id="IPR001251">
    <property type="entry name" value="CRAL-TRIO_dom"/>
</dbReference>
<feature type="domain" description="CRAL-TRIO" evidence="1">
    <location>
        <begin position="86"/>
        <end position="256"/>
    </location>
</feature>
<dbReference type="GO" id="GO:0016020">
    <property type="term" value="C:membrane"/>
    <property type="evidence" value="ECO:0007669"/>
    <property type="project" value="TreeGrafter"/>
</dbReference>
<dbReference type="EMBL" id="JWZX01003100">
    <property type="protein sequence ID" value="KOO24373.1"/>
    <property type="molecule type" value="Genomic_DNA"/>
</dbReference>
<evidence type="ECO:0000259" key="1">
    <source>
        <dbReference type="PROSITE" id="PS50191"/>
    </source>
</evidence>
<reference evidence="3" key="1">
    <citation type="journal article" date="2015" name="PLoS Genet.">
        <title>Genome Sequence and Transcriptome Analyses of Chrysochromulina tobin: Metabolic Tools for Enhanced Algal Fitness in the Prominent Order Prymnesiales (Haptophyceae).</title>
        <authorList>
            <person name="Hovde B.T."/>
            <person name="Deodato C.R."/>
            <person name="Hunsperger H.M."/>
            <person name="Ryken S.A."/>
            <person name="Yost W."/>
            <person name="Jha R.K."/>
            <person name="Patterson J."/>
            <person name="Monnat R.J. Jr."/>
            <person name="Barlow S.B."/>
            <person name="Starkenburg S.R."/>
            <person name="Cattolico R.A."/>
        </authorList>
    </citation>
    <scope>NUCLEOTIDE SEQUENCE</scope>
    <source>
        <strain evidence="3">CCMP291</strain>
    </source>
</reference>
<dbReference type="CDD" id="cd00170">
    <property type="entry name" value="SEC14"/>
    <property type="match status" value="1"/>
</dbReference>
<accession>A0A0M0JDR4</accession>
<dbReference type="InterPro" id="IPR036865">
    <property type="entry name" value="CRAL-TRIO_dom_sf"/>
</dbReference>
<dbReference type="PROSITE" id="PS50191">
    <property type="entry name" value="CRAL_TRIO"/>
    <property type="match status" value="1"/>
</dbReference>
<dbReference type="PANTHER" id="PTHR10174:SF208">
    <property type="entry name" value="CRAL-TRIO DOMAIN-CONTAINING PROTEIN DDB_G0278031"/>
    <property type="match status" value="1"/>
</dbReference>
<dbReference type="AlphaFoldDB" id="A0A0M0JDR4"/>
<dbReference type="Proteomes" id="UP000037460">
    <property type="component" value="Unassembled WGS sequence"/>
</dbReference>
<proteinExistence type="predicted"/>
<evidence type="ECO:0000313" key="3">
    <source>
        <dbReference type="Proteomes" id="UP000037460"/>
    </source>
</evidence>